<evidence type="ECO:0000313" key="3">
    <source>
        <dbReference type="Proteomes" id="UP000324106"/>
    </source>
</evidence>
<gene>
    <name evidence="2" type="ORF">DEJ46_07360</name>
</gene>
<dbReference type="OrthoDB" id="4316679at2"/>
<dbReference type="Proteomes" id="UP000324106">
    <property type="component" value="Chromosome"/>
</dbReference>
<accession>A0A5P2ALJ1</accession>
<evidence type="ECO:0000256" key="1">
    <source>
        <dbReference type="SAM" id="MobiDB-lite"/>
    </source>
</evidence>
<name>A0A5P2ALJ1_STRVZ</name>
<evidence type="ECO:0000313" key="2">
    <source>
        <dbReference type="EMBL" id="QES18925.1"/>
    </source>
</evidence>
<proteinExistence type="predicted"/>
<reference evidence="2 3" key="1">
    <citation type="submission" date="2018-05" db="EMBL/GenBank/DDBJ databases">
        <title>Streptomyces venezuelae.</title>
        <authorList>
            <person name="Kim W."/>
            <person name="Lee N."/>
            <person name="Cho B.-K."/>
        </authorList>
    </citation>
    <scope>NUCLEOTIDE SEQUENCE [LARGE SCALE GENOMIC DNA]</scope>
    <source>
        <strain evidence="2 3">ATCC 15068</strain>
    </source>
</reference>
<feature type="compositionally biased region" description="Basic and acidic residues" evidence="1">
    <location>
        <begin position="48"/>
        <end position="58"/>
    </location>
</feature>
<feature type="region of interest" description="Disordered" evidence="1">
    <location>
        <begin position="42"/>
        <end position="61"/>
    </location>
</feature>
<protein>
    <submittedName>
        <fullName evidence="2">Uncharacterized protein</fullName>
    </submittedName>
</protein>
<sequence length="77" mass="8553">MAAWATAECRCGHPRFRHGEPRFSGRCGACLCEAFAMPPPEPGFLDTEPARPEPDRTPHPSCPLQDPECIGFHDNLY</sequence>
<dbReference type="EMBL" id="CP029194">
    <property type="protein sequence ID" value="QES18925.1"/>
    <property type="molecule type" value="Genomic_DNA"/>
</dbReference>
<dbReference type="AlphaFoldDB" id="A0A5P2ALJ1"/>
<organism evidence="2 3">
    <name type="scientific">Streptomyces venezuelae</name>
    <dbReference type="NCBI Taxonomy" id="54571"/>
    <lineage>
        <taxon>Bacteria</taxon>
        <taxon>Bacillati</taxon>
        <taxon>Actinomycetota</taxon>
        <taxon>Actinomycetes</taxon>
        <taxon>Kitasatosporales</taxon>
        <taxon>Streptomycetaceae</taxon>
        <taxon>Streptomyces</taxon>
    </lineage>
</organism>